<evidence type="ECO:0000256" key="1">
    <source>
        <dbReference type="SAM" id="Phobius"/>
    </source>
</evidence>
<keyword evidence="1" id="KW-0472">Membrane</keyword>
<dbReference type="STRING" id="571298.SAMN04488026_10627"/>
<keyword evidence="1" id="KW-0812">Transmembrane</keyword>
<organism evidence="3 4">
    <name type="scientific">Aliiruegeria lutimaris</name>
    <dbReference type="NCBI Taxonomy" id="571298"/>
    <lineage>
        <taxon>Bacteria</taxon>
        <taxon>Pseudomonadati</taxon>
        <taxon>Pseudomonadota</taxon>
        <taxon>Alphaproteobacteria</taxon>
        <taxon>Rhodobacterales</taxon>
        <taxon>Roseobacteraceae</taxon>
        <taxon>Aliiruegeria</taxon>
    </lineage>
</organism>
<proteinExistence type="predicted"/>
<keyword evidence="1" id="KW-1133">Transmembrane helix</keyword>
<protein>
    <submittedName>
        <fullName evidence="3">Zc3h12a-like Ribonuclease NYN domain-containing protein</fullName>
    </submittedName>
</protein>
<dbReference type="EMBL" id="FNEK01000062">
    <property type="protein sequence ID" value="SDK97465.1"/>
    <property type="molecule type" value="Genomic_DNA"/>
</dbReference>
<dbReference type="OrthoDB" id="5196680at2"/>
<dbReference type="Gene3D" id="3.40.50.11980">
    <property type="match status" value="1"/>
</dbReference>
<accession>A0A1G9GA73</accession>
<evidence type="ECO:0000259" key="2">
    <source>
        <dbReference type="Pfam" id="PF11977"/>
    </source>
</evidence>
<reference evidence="3 4" key="1">
    <citation type="submission" date="2016-10" db="EMBL/GenBank/DDBJ databases">
        <authorList>
            <person name="de Groot N.N."/>
        </authorList>
    </citation>
    <scope>NUCLEOTIDE SEQUENCE [LARGE SCALE GENOMIC DNA]</scope>
    <source>
        <strain evidence="3 4">DSM 25294</strain>
    </source>
</reference>
<feature type="transmembrane region" description="Helical" evidence="1">
    <location>
        <begin position="28"/>
        <end position="47"/>
    </location>
</feature>
<gene>
    <name evidence="3" type="ORF">SAMN04488026_10627</name>
</gene>
<evidence type="ECO:0000313" key="3">
    <source>
        <dbReference type="EMBL" id="SDK97465.1"/>
    </source>
</evidence>
<sequence>MIVPLVLFLIAFAAAILSFLRPELGDLILVAGPAALASLYLLVRVILRRGHPANVVVLDGSNVMHWKDGEARLETVREVIERLSALGFTPGVVFDANAGYKLEGRYSGDRALAQMLYLHRNRVIVVDKGVPADPVLLDAARNLGARVVSNDRFRDWVDEHPELKQPGHVIRGGYRDGKLWLDLDGA</sequence>
<dbReference type="AlphaFoldDB" id="A0A1G9GA73"/>
<name>A0A1G9GA73_9RHOB</name>
<dbReference type="Pfam" id="PF11977">
    <property type="entry name" value="RNase_Zc3h12a"/>
    <property type="match status" value="1"/>
</dbReference>
<dbReference type="Proteomes" id="UP000199382">
    <property type="component" value="Unassembled WGS sequence"/>
</dbReference>
<evidence type="ECO:0000313" key="4">
    <source>
        <dbReference type="Proteomes" id="UP000199382"/>
    </source>
</evidence>
<dbReference type="InterPro" id="IPR021869">
    <property type="entry name" value="RNase_Zc3h12_NYN"/>
</dbReference>
<keyword evidence="4" id="KW-1185">Reference proteome</keyword>
<dbReference type="RefSeq" id="WP_093162049.1">
    <property type="nucleotide sequence ID" value="NZ_FNEK01000062.1"/>
</dbReference>
<feature type="domain" description="RNase NYN" evidence="2">
    <location>
        <begin position="54"/>
        <end position="164"/>
    </location>
</feature>